<reference evidence="4 5" key="1">
    <citation type="journal article" date="2024" name="BMC Genomics">
        <title>Genome assembly of redclaw crayfish (Cherax quadricarinatus) provides insights into its immune adaptation and hypoxia tolerance.</title>
        <authorList>
            <person name="Liu Z."/>
            <person name="Zheng J."/>
            <person name="Li H."/>
            <person name="Fang K."/>
            <person name="Wang S."/>
            <person name="He J."/>
            <person name="Zhou D."/>
            <person name="Weng S."/>
            <person name="Chi M."/>
            <person name="Gu Z."/>
            <person name="He J."/>
            <person name="Li F."/>
            <person name="Wang M."/>
        </authorList>
    </citation>
    <scope>NUCLEOTIDE SEQUENCE [LARGE SCALE GENOMIC DNA]</scope>
    <source>
        <strain evidence="4">ZL_2023a</strain>
    </source>
</reference>
<keyword evidence="1" id="KW-0694">RNA-binding</keyword>
<dbReference type="InterPro" id="IPR044445">
    <property type="entry name" value="DHX9_DSRM_1"/>
</dbReference>
<protein>
    <recommendedName>
        <fullName evidence="3">DRBM domain-containing protein</fullName>
    </recommendedName>
</protein>
<dbReference type="Gene3D" id="3.30.160.20">
    <property type="match status" value="2"/>
</dbReference>
<keyword evidence="5" id="KW-1185">Reference proteome</keyword>
<dbReference type="Pfam" id="PF00035">
    <property type="entry name" value="dsrm"/>
    <property type="match status" value="1"/>
</dbReference>
<evidence type="ECO:0000313" key="4">
    <source>
        <dbReference type="EMBL" id="KAK8730416.1"/>
    </source>
</evidence>
<accession>A0AAW0WTX0</accession>
<dbReference type="SUPFAM" id="SSF54768">
    <property type="entry name" value="dsRNA-binding domain-like"/>
    <property type="match status" value="2"/>
</dbReference>
<sequence>MAENAKSWLYAFCGKKKVTPSYEVRNSGPKHRQRFLCEVRVPGYNYIGVGNSTSKKDSQSNAAKDFIQFLVRQGDVQANEIPDLQMPDSGGGEEDASRTEGGGEFKLSAPMAPVPGLREEGNVYHPIQREGRQMTYMERIQERKATEDAEDVDLTANIHGNWTIENSKSRLHMFLQTNKIKADYKYSAIGPDHNRQQLTGPHQRLHPCVST</sequence>
<gene>
    <name evidence="4" type="ORF">OTU49_007995</name>
</gene>
<evidence type="ECO:0000313" key="5">
    <source>
        <dbReference type="Proteomes" id="UP001445076"/>
    </source>
</evidence>
<dbReference type="CDD" id="cd19854">
    <property type="entry name" value="DSRM_DHX9_rpt1"/>
    <property type="match status" value="1"/>
</dbReference>
<proteinExistence type="predicted"/>
<feature type="region of interest" description="Disordered" evidence="2">
    <location>
        <begin position="79"/>
        <end position="119"/>
    </location>
</feature>
<comment type="caution">
    <text evidence="4">The sequence shown here is derived from an EMBL/GenBank/DDBJ whole genome shotgun (WGS) entry which is preliminary data.</text>
</comment>
<name>A0AAW0WTX0_CHEQU</name>
<dbReference type="EMBL" id="JARKIK010000064">
    <property type="protein sequence ID" value="KAK8730416.1"/>
    <property type="molecule type" value="Genomic_DNA"/>
</dbReference>
<evidence type="ECO:0000256" key="2">
    <source>
        <dbReference type="SAM" id="MobiDB-lite"/>
    </source>
</evidence>
<dbReference type="Proteomes" id="UP001445076">
    <property type="component" value="Unassembled WGS sequence"/>
</dbReference>
<dbReference type="FunFam" id="3.30.160.20:FF:000026">
    <property type="entry name" value="ATP-dependent RNA helicase A"/>
    <property type="match status" value="1"/>
</dbReference>
<dbReference type="SMART" id="SM00358">
    <property type="entry name" value="DSRM"/>
    <property type="match status" value="1"/>
</dbReference>
<feature type="domain" description="DRBM" evidence="3">
    <location>
        <begin position="4"/>
        <end position="72"/>
    </location>
</feature>
<evidence type="ECO:0000256" key="1">
    <source>
        <dbReference type="PROSITE-ProRule" id="PRU00266"/>
    </source>
</evidence>
<dbReference type="PROSITE" id="PS50137">
    <property type="entry name" value="DS_RBD"/>
    <property type="match status" value="1"/>
</dbReference>
<organism evidence="4 5">
    <name type="scientific">Cherax quadricarinatus</name>
    <name type="common">Australian red claw crayfish</name>
    <dbReference type="NCBI Taxonomy" id="27406"/>
    <lineage>
        <taxon>Eukaryota</taxon>
        <taxon>Metazoa</taxon>
        <taxon>Ecdysozoa</taxon>
        <taxon>Arthropoda</taxon>
        <taxon>Crustacea</taxon>
        <taxon>Multicrustacea</taxon>
        <taxon>Malacostraca</taxon>
        <taxon>Eumalacostraca</taxon>
        <taxon>Eucarida</taxon>
        <taxon>Decapoda</taxon>
        <taxon>Pleocyemata</taxon>
        <taxon>Astacidea</taxon>
        <taxon>Parastacoidea</taxon>
        <taxon>Parastacidae</taxon>
        <taxon>Cherax</taxon>
    </lineage>
</organism>
<evidence type="ECO:0000259" key="3">
    <source>
        <dbReference type="PROSITE" id="PS50137"/>
    </source>
</evidence>
<dbReference type="InterPro" id="IPR014720">
    <property type="entry name" value="dsRBD_dom"/>
</dbReference>
<dbReference type="GO" id="GO:0003725">
    <property type="term" value="F:double-stranded RNA binding"/>
    <property type="evidence" value="ECO:0007669"/>
    <property type="project" value="InterPro"/>
</dbReference>
<dbReference type="AlphaFoldDB" id="A0AAW0WTX0"/>